<dbReference type="PANTHER" id="PTHR36154:SF1">
    <property type="entry name" value="DNA-BINDING TRANSCRIPTIONAL ACTIVATOR ALPA"/>
    <property type="match status" value="1"/>
</dbReference>
<dbReference type="InterPro" id="IPR010260">
    <property type="entry name" value="AlpA"/>
</dbReference>
<dbReference type="AlphaFoldDB" id="I6LCG7"/>
<dbReference type="Gene3D" id="1.10.238.160">
    <property type="match status" value="1"/>
</dbReference>
<reference evidence="1" key="1">
    <citation type="journal article" date="2006" name="Proc. Natl. Acad. Sci. U.S.A.">
        <title>Presence/absence polymorphism for alternative pathogenicity islands in Pseudomonas viridiflava, a pathogen of Arabidopsis.</title>
        <authorList>
            <person name="Araki H."/>
            <person name="Tian D."/>
            <person name="Goss E.M."/>
            <person name="Jakob K."/>
            <person name="Halldorsdottir S.S."/>
            <person name="Kreitman M."/>
            <person name="Bergelson J."/>
        </authorList>
    </citation>
    <scope>NUCLEOTIDE SEQUENCE</scope>
    <source>
        <strain evidence="1">ME3.1b</strain>
    </source>
</reference>
<proteinExistence type="predicted"/>
<dbReference type="PANTHER" id="PTHR36154">
    <property type="entry name" value="DNA-BINDING TRANSCRIPTIONAL ACTIVATOR ALPA"/>
    <property type="match status" value="1"/>
</dbReference>
<protein>
    <submittedName>
        <fullName evidence="1">Avin4386-like protein</fullName>
    </submittedName>
</protein>
<accession>I6LCG7</accession>
<evidence type="ECO:0000313" key="1">
    <source>
        <dbReference type="EMBL" id="AAT96073.1"/>
    </source>
</evidence>
<dbReference type="EMBL" id="AY597275">
    <property type="protein sequence ID" value="AAT96073.1"/>
    <property type="molecule type" value="Genomic_DNA"/>
</dbReference>
<organism evidence="1">
    <name type="scientific">Pseudomonas viridiflava</name>
    <name type="common">Phytomonas viridiflava</name>
    <dbReference type="NCBI Taxonomy" id="33069"/>
    <lineage>
        <taxon>Bacteria</taxon>
        <taxon>Pseudomonadati</taxon>
        <taxon>Pseudomonadota</taxon>
        <taxon>Gammaproteobacteria</taxon>
        <taxon>Pseudomonadales</taxon>
        <taxon>Pseudomonadaceae</taxon>
        <taxon>Pseudomonas</taxon>
    </lineage>
</organism>
<name>I6LCG7_PSEVI</name>
<sequence>MNSRLQEVNSNTTMAELSHKAPASPYALFELFDATSTLIRVKQVMAITGIGRATVYKLMNQPDSGFPQAVKLTNSTARGAPVAWVLSEVQAWARSRIEARDQVAA</sequence>
<dbReference type="InterPro" id="IPR052931">
    <property type="entry name" value="Prophage_regulatory_activator"/>
</dbReference>
<dbReference type="Pfam" id="PF05930">
    <property type="entry name" value="Phage_AlpA"/>
    <property type="match status" value="1"/>
</dbReference>